<dbReference type="RefSeq" id="WP_155310915.1">
    <property type="nucleotide sequence ID" value="NZ_AP021879.1"/>
</dbReference>
<organism evidence="8 9">
    <name type="scientific">Desulfosarcina ovata subsp. ovata</name>
    <dbReference type="NCBI Taxonomy" id="2752305"/>
    <lineage>
        <taxon>Bacteria</taxon>
        <taxon>Pseudomonadati</taxon>
        <taxon>Thermodesulfobacteriota</taxon>
        <taxon>Desulfobacteria</taxon>
        <taxon>Desulfobacterales</taxon>
        <taxon>Desulfosarcinaceae</taxon>
        <taxon>Desulfosarcina</taxon>
    </lineage>
</organism>
<dbReference type="PRINTS" id="PR01590">
    <property type="entry name" value="HTHFIS"/>
</dbReference>
<keyword evidence="4" id="KW-0804">Transcription</keyword>
<dbReference type="InterPro" id="IPR002197">
    <property type="entry name" value="HTH_Fis"/>
</dbReference>
<protein>
    <submittedName>
        <fullName evidence="8">Sigma-54-dependent Fis family transcriptional regulator</fullName>
    </submittedName>
</protein>
<dbReference type="PROSITE" id="PS50110">
    <property type="entry name" value="RESPONSE_REGULATORY"/>
    <property type="match status" value="1"/>
</dbReference>
<dbReference type="PROSITE" id="PS50045">
    <property type="entry name" value="SIGMA54_INTERACT_4"/>
    <property type="match status" value="1"/>
</dbReference>
<dbReference type="InterPro" id="IPR011006">
    <property type="entry name" value="CheY-like_superfamily"/>
</dbReference>
<dbReference type="AlphaFoldDB" id="A0A5K8AAV7"/>
<keyword evidence="5" id="KW-0597">Phosphoprotein</keyword>
<evidence type="ECO:0000259" key="7">
    <source>
        <dbReference type="PROSITE" id="PS50110"/>
    </source>
</evidence>
<dbReference type="Gene3D" id="1.10.10.60">
    <property type="entry name" value="Homeodomain-like"/>
    <property type="match status" value="1"/>
</dbReference>
<dbReference type="InterPro" id="IPR001789">
    <property type="entry name" value="Sig_transdc_resp-reg_receiver"/>
</dbReference>
<dbReference type="FunFam" id="3.40.50.300:FF:000006">
    <property type="entry name" value="DNA-binding transcriptional regulator NtrC"/>
    <property type="match status" value="1"/>
</dbReference>
<evidence type="ECO:0000256" key="5">
    <source>
        <dbReference type="PROSITE-ProRule" id="PRU00169"/>
    </source>
</evidence>
<dbReference type="InterPro" id="IPR002078">
    <property type="entry name" value="Sigma_54_int"/>
</dbReference>
<feature type="domain" description="Sigma-54 factor interaction" evidence="6">
    <location>
        <begin position="149"/>
        <end position="376"/>
    </location>
</feature>
<dbReference type="GO" id="GO:0005524">
    <property type="term" value="F:ATP binding"/>
    <property type="evidence" value="ECO:0007669"/>
    <property type="project" value="UniProtKB-KW"/>
</dbReference>
<dbReference type="SUPFAM" id="SSF46689">
    <property type="entry name" value="Homeodomain-like"/>
    <property type="match status" value="1"/>
</dbReference>
<sequence>MNSSVVVIDDDRDYLEILGRKLAEIGLKRVRLEESSLRMADEVKKGAAFDLALIDMTMPEMDGMQLLETIKANSPSTECIMVTAINEARIAVECLNKGAYDYLVKPVATEDLSLAIKRTLERKRLLDLLDLEKRDDLPTLENEAPFKPIITQSKKMMRILKEAELHAASLVPVLITGESGTGKELLARAIHGASPRAQQPFTPINMSSLTSSLFEAEFFGHTKGAFTGAENGRVGYLEYTNKGTLFLDEIGDLPLPLQGKLLRVLQDGEFTRLGSSNRQKVDLRFIAATNENLEQMIVQKRFRKDLYYRIRGGWLHLPPLRERREDIFPLVRKFLEKYYDVNHSGFIEKEALERLMQYPYPGNIRELKSILQSATNLARGAPINETHLPSHIMAAHKECVEEGPASGSIPIRPLAEVEKEYILKAYEQTGENKSKSARLLGIGLNTLRRKLASYGTQ</sequence>
<gene>
    <name evidence="8" type="primary">ntrC1</name>
    <name evidence="8" type="ORF">DSCOOX_29520</name>
</gene>
<dbReference type="GO" id="GO:0000160">
    <property type="term" value="P:phosphorelay signal transduction system"/>
    <property type="evidence" value="ECO:0007669"/>
    <property type="project" value="InterPro"/>
</dbReference>
<dbReference type="InterPro" id="IPR003593">
    <property type="entry name" value="AAA+_ATPase"/>
</dbReference>
<dbReference type="Pfam" id="PF00158">
    <property type="entry name" value="Sigma54_activat"/>
    <property type="match status" value="1"/>
</dbReference>
<dbReference type="CDD" id="cd00156">
    <property type="entry name" value="REC"/>
    <property type="match status" value="1"/>
</dbReference>
<evidence type="ECO:0000313" key="9">
    <source>
        <dbReference type="Proteomes" id="UP000422108"/>
    </source>
</evidence>
<dbReference type="SMART" id="SM00448">
    <property type="entry name" value="REC"/>
    <property type="match status" value="1"/>
</dbReference>
<dbReference type="CDD" id="cd00009">
    <property type="entry name" value="AAA"/>
    <property type="match status" value="1"/>
</dbReference>
<dbReference type="Pfam" id="PF25601">
    <property type="entry name" value="AAA_lid_14"/>
    <property type="match status" value="1"/>
</dbReference>
<dbReference type="EMBL" id="AP021879">
    <property type="protein sequence ID" value="BBO89772.1"/>
    <property type="molecule type" value="Genomic_DNA"/>
</dbReference>
<reference evidence="8 9" key="1">
    <citation type="submission" date="2019-11" db="EMBL/GenBank/DDBJ databases">
        <title>Comparative genomics of hydrocarbon-degrading Desulfosarcina strains.</title>
        <authorList>
            <person name="Watanabe M."/>
            <person name="Kojima H."/>
            <person name="Fukui M."/>
        </authorList>
    </citation>
    <scope>NUCLEOTIDE SEQUENCE [LARGE SCALE GENOMIC DNA]</scope>
    <source>
        <strain evidence="9">oXyS1</strain>
    </source>
</reference>
<keyword evidence="9" id="KW-1185">Reference proteome</keyword>
<proteinExistence type="predicted"/>
<dbReference type="SUPFAM" id="SSF52172">
    <property type="entry name" value="CheY-like"/>
    <property type="match status" value="1"/>
</dbReference>
<dbReference type="Pfam" id="PF02954">
    <property type="entry name" value="HTH_8"/>
    <property type="match status" value="1"/>
</dbReference>
<dbReference type="InterPro" id="IPR009057">
    <property type="entry name" value="Homeodomain-like_sf"/>
</dbReference>
<dbReference type="SUPFAM" id="SSF52540">
    <property type="entry name" value="P-loop containing nucleoside triphosphate hydrolases"/>
    <property type="match status" value="1"/>
</dbReference>
<dbReference type="InterPro" id="IPR058031">
    <property type="entry name" value="AAA_lid_NorR"/>
</dbReference>
<keyword evidence="3" id="KW-0805">Transcription regulation</keyword>
<evidence type="ECO:0000256" key="3">
    <source>
        <dbReference type="ARBA" id="ARBA00023015"/>
    </source>
</evidence>
<dbReference type="GO" id="GO:0043565">
    <property type="term" value="F:sequence-specific DNA binding"/>
    <property type="evidence" value="ECO:0007669"/>
    <property type="project" value="InterPro"/>
</dbReference>
<dbReference type="Pfam" id="PF00072">
    <property type="entry name" value="Response_reg"/>
    <property type="match status" value="1"/>
</dbReference>
<feature type="modified residue" description="4-aspartylphosphate" evidence="5">
    <location>
        <position position="55"/>
    </location>
</feature>
<dbReference type="Gene3D" id="3.40.50.2300">
    <property type="match status" value="1"/>
</dbReference>
<name>A0A5K8AAV7_9BACT</name>
<evidence type="ECO:0000259" key="6">
    <source>
        <dbReference type="PROSITE" id="PS50045"/>
    </source>
</evidence>
<dbReference type="InterPro" id="IPR025662">
    <property type="entry name" value="Sigma_54_int_dom_ATP-bd_1"/>
</dbReference>
<keyword evidence="2" id="KW-0067">ATP-binding</keyword>
<dbReference type="PANTHER" id="PTHR32071">
    <property type="entry name" value="TRANSCRIPTIONAL REGULATORY PROTEIN"/>
    <property type="match status" value="1"/>
</dbReference>
<keyword evidence="1" id="KW-0547">Nucleotide-binding</keyword>
<dbReference type="InterPro" id="IPR027417">
    <property type="entry name" value="P-loop_NTPase"/>
</dbReference>
<dbReference type="SMART" id="SM00382">
    <property type="entry name" value="AAA"/>
    <property type="match status" value="1"/>
</dbReference>
<dbReference type="PROSITE" id="PS00675">
    <property type="entry name" value="SIGMA54_INTERACT_1"/>
    <property type="match status" value="1"/>
</dbReference>
<dbReference type="Gene3D" id="1.10.8.60">
    <property type="match status" value="1"/>
</dbReference>
<evidence type="ECO:0000256" key="2">
    <source>
        <dbReference type="ARBA" id="ARBA00022840"/>
    </source>
</evidence>
<feature type="domain" description="Response regulatory" evidence="7">
    <location>
        <begin position="4"/>
        <end position="120"/>
    </location>
</feature>
<dbReference type="GO" id="GO:0006355">
    <property type="term" value="P:regulation of DNA-templated transcription"/>
    <property type="evidence" value="ECO:0007669"/>
    <property type="project" value="InterPro"/>
</dbReference>
<evidence type="ECO:0000256" key="4">
    <source>
        <dbReference type="ARBA" id="ARBA00023163"/>
    </source>
</evidence>
<dbReference type="Gene3D" id="3.40.50.300">
    <property type="entry name" value="P-loop containing nucleotide triphosphate hydrolases"/>
    <property type="match status" value="1"/>
</dbReference>
<evidence type="ECO:0000313" key="8">
    <source>
        <dbReference type="EMBL" id="BBO89772.1"/>
    </source>
</evidence>
<dbReference type="Proteomes" id="UP000422108">
    <property type="component" value="Chromosome"/>
</dbReference>
<evidence type="ECO:0000256" key="1">
    <source>
        <dbReference type="ARBA" id="ARBA00022741"/>
    </source>
</evidence>
<accession>A0A5K8AAV7</accession>